<accession>A0A423VCY3</accession>
<feature type="coiled-coil region" evidence="1">
    <location>
        <begin position="186"/>
        <end position="213"/>
    </location>
</feature>
<evidence type="ECO:0000256" key="1">
    <source>
        <dbReference type="SAM" id="Coils"/>
    </source>
</evidence>
<keyword evidence="3" id="KW-1185">Reference proteome</keyword>
<dbReference type="Proteomes" id="UP000283895">
    <property type="component" value="Unassembled WGS sequence"/>
</dbReference>
<proteinExistence type="predicted"/>
<evidence type="ECO:0000313" key="3">
    <source>
        <dbReference type="Proteomes" id="UP000283895"/>
    </source>
</evidence>
<sequence length="581" mass="66166">MPERFPSLAKLLSQSLIRPGSLIQQRSTSKYRLCYVRHGSSPSHCHHLKRYYSQAAAVLVKSEEDPVADGGSNGLAPVAPRGFQARMIKAREAERLRISQEKSAAFKKAIKQSKGDEWLYWVRKSARGRRISHEATDDQMGLDWADVFDANLLQLTTLIAAQRAAVAAERAMEEADPVDPASVDEARRLRDNATRLEELAAQQMKAYEELRAMVRAKVEAHPVFLDDSRTGRLRAQFDARCPICFMPHPATSCPHLFDDPKAWLPGISPDGFPDATVLFKKRWEVDANFREAIRYLRSKFSRAPGSYEVLPLRRQQTLDAPPSAIPFLREFNRRAWFKTILHYDLPKNVAHADELSLLQGFYRTTDDDGFPLIILYPIVAPSDISSDPRFEHEVRLMRSFAACWRKGQLSKYGVKPFSDAQQIGIIICDGRWHTSHSMWMGQNALRVTIASEETWKKGEVYRSLHISTDTNELTGEYRYWTGGSVIQNKWLDHSQWGSSSILDSRFRYKRNLVAATLRDVRDTATPILLREIKEGNPEATQGLLRWRREVELRAIDKYGAGSAQAFLCSREAYVSENRGLV</sequence>
<keyword evidence="1" id="KW-0175">Coiled coil</keyword>
<dbReference type="OrthoDB" id="5241664at2759"/>
<reference evidence="2 3" key="1">
    <citation type="submission" date="2015-09" db="EMBL/GenBank/DDBJ databases">
        <title>Host preference determinants of Valsa canker pathogens revealed by comparative genomics.</title>
        <authorList>
            <person name="Yin Z."/>
            <person name="Huang L."/>
        </authorList>
    </citation>
    <scope>NUCLEOTIDE SEQUENCE [LARGE SCALE GENOMIC DNA]</scope>
    <source>
        <strain evidence="2 3">03-1</strain>
    </source>
</reference>
<name>A0A423VCY3_9PEZI</name>
<protein>
    <submittedName>
        <fullName evidence="2">Uncharacterized protein</fullName>
    </submittedName>
</protein>
<gene>
    <name evidence="2" type="ORF">VMCG_10188</name>
</gene>
<comment type="caution">
    <text evidence="2">The sequence shown here is derived from an EMBL/GenBank/DDBJ whole genome shotgun (WGS) entry which is preliminary data.</text>
</comment>
<evidence type="ECO:0000313" key="2">
    <source>
        <dbReference type="EMBL" id="ROV88846.1"/>
    </source>
</evidence>
<organism evidence="2 3">
    <name type="scientific">Cytospora schulzeri</name>
    <dbReference type="NCBI Taxonomy" id="448051"/>
    <lineage>
        <taxon>Eukaryota</taxon>
        <taxon>Fungi</taxon>
        <taxon>Dikarya</taxon>
        <taxon>Ascomycota</taxon>
        <taxon>Pezizomycotina</taxon>
        <taxon>Sordariomycetes</taxon>
        <taxon>Sordariomycetidae</taxon>
        <taxon>Diaporthales</taxon>
        <taxon>Cytosporaceae</taxon>
        <taxon>Cytospora</taxon>
    </lineage>
</organism>
<dbReference type="AlphaFoldDB" id="A0A423VCY3"/>
<dbReference type="EMBL" id="LKEA01000075">
    <property type="protein sequence ID" value="ROV88846.1"/>
    <property type="molecule type" value="Genomic_DNA"/>
</dbReference>